<gene>
    <name evidence="8" type="ORF">SAMN04489743_0561</name>
</gene>
<feature type="transmembrane region" description="Helical" evidence="6">
    <location>
        <begin position="112"/>
        <end position="133"/>
    </location>
</feature>
<feature type="transmembrane region" description="Helical" evidence="6">
    <location>
        <begin position="245"/>
        <end position="264"/>
    </location>
</feature>
<evidence type="ECO:0000256" key="1">
    <source>
        <dbReference type="ARBA" id="ARBA00004651"/>
    </source>
</evidence>
<organism evidence="8 9">
    <name type="scientific">Pseudarthrobacter equi</name>
    <dbReference type="NCBI Taxonomy" id="728066"/>
    <lineage>
        <taxon>Bacteria</taxon>
        <taxon>Bacillati</taxon>
        <taxon>Actinomycetota</taxon>
        <taxon>Actinomycetes</taxon>
        <taxon>Micrococcales</taxon>
        <taxon>Micrococcaceae</taxon>
        <taxon>Pseudarthrobacter</taxon>
    </lineage>
</organism>
<dbReference type="PANTHER" id="PTHR42718">
    <property type="entry name" value="MAJOR FACILITATOR SUPERFAMILY MULTIDRUG TRANSPORTER MFSC"/>
    <property type="match status" value="1"/>
</dbReference>
<name>A0A1H1U3B1_9MICC</name>
<feature type="region of interest" description="Disordered" evidence="5">
    <location>
        <begin position="521"/>
        <end position="551"/>
    </location>
</feature>
<feature type="transmembrane region" description="Helical" evidence="6">
    <location>
        <begin position="270"/>
        <end position="290"/>
    </location>
</feature>
<sequence length="551" mass="54612">MGRIAGASTPLTRGTPSPRAALWLCLGAGFVTLLDQSVFVLAVPAMAAGLHADSGQVQWILASYSLAFGVALVPGGRLGDLLGRRKLFIAGIAVFGAFSLLGGLASDPAVVIAARLLQGLGAGTLNPQVLGLLQDIFTGSGRAKALGYYAAAGGTAAVCGPVVGGIILSAGDPALSWRLLFLVNVPLVLVLVPLALVYLPRATPQPGQARSGSTGSHGTDAARSDSPSRVHGSSEAGPRRSAVDVPGAVLLGAVVVASLVPTIYGPGPVAVLWAALGAVAVLAFAGWEFFYHRRGRTPLLSPALVRSPGYLLGTVVALCQFGVGAAMAAVTSLYFLTGTGLPPLAAAAILAPQAAGMLLASSLSWRFVARYGRTGIVAAIAAGLACLPAKDWAVQGFDAGAAAAIVAGVGLLQGVATGLVVAPNQTLTLAHAPQGAAGVAAGFYQLSQRFSAALCSAAAAGMFLGEGASGGNAREAFHQGILLCCALLAAALLAGGADAGRIAVAARKARAAVARSGKESTTTARAAVPGAPLPATSVSRGSVPVDSVPID</sequence>
<proteinExistence type="predicted"/>
<dbReference type="Pfam" id="PF07690">
    <property type="entry name" value="MFS_1"/>
    <property type="match status" value="1"/>
</dbReference>
<keyword evidence="4 6" id="KW-0472">Membrane</keyword>
<dbReference type="InterPro" id="IPR020846">
    <property type="entry name" value="MFS_dom"/>
</dbReference>
<feature type="region of interest" description="Disordered" evidence="5">
    <location>
        <begin position="204"/>
        <end position="240"/>
    </location>
</feature>
<keyword evidence="9" id="KW-1185">Reference proteome</keyword>
<evidence type="ECO:0000313" key="8">
    <source>
        <dbReference type="EMBL" id="SDS66399.1"/>
    </source>
</evidence>
<dbReference type="SUPFAM" id="SSF103473">
    <property type="entry name" value="MFS general substrate transporter"/>
    <property type="match status" value="2"/>
</dbReference>
<accession>A0A1H1U3B1</accession>
<dbReference type="RefSeq" id="WP_231994425.1">
    <property type="nucleotide sequence ID" value="NZ_CAUQLD010000001.1"/>
</dbReference>
<dbReference type="Proteomes" id="UP000198751">
    <property type="component" value="Chromosome I"/>
</dbReference>
<feature type="transmembrane region" description="Helical" evidence="6">
    <location>
        <begin position="57"/>
        <end position="75"/>
    </location>
</feature>
<keyword evidence="3 6" id="KW-1133">Transmembrane helix</keyword>
<feature type="transmembrane region" description="Helical" evidence="6">
    <location>
        <begin position="375"/>
        <end position="393"/>
    </location>
</feature>
<feature type="transmembrane region" description="Helical" evidence="6">
    <location>
        <begin position="310"/>
        <end position="335"/>
    </location>
</feature>
<evidence type="ECO:0000256" key="3">
    <source>
        <dbReference type="ARBA" id="ARBA00022989"/>
    </source>
</evidence>
<dbReference type="PANTHER" id="PTHR42718:SF39">
    <property type="entry name" value="ACTINORHODIN TRANSPORTER-RELATED"/>
    <property type="match status" value="1"/>
</dbReference>
<evidence type="ECO:0000256" key="5">
    <source>
        <dbReference type="SAM" id="MobiDB-lite"/>
    </source>
</evidence>
<feature type="compositionally biased region" description="Polar residues" evidence="5">
    <location>
        <begin position="205"/>
        <end position="217"/>
    </location>
</feature>
<feature type="transmembrane region" description="Helical" evidence="6">
    <location>
        <begin position="87"/>
        <end position="106"/>
    </location>
</feature>
<feature type="transmembrane region" description="Helical" evidence="6">
    <location>
        <begin position="179"/>
        <end position="199"/>
    </location>
</feature>
<feature type="transmembrane region" description="Helical" evidence="6">
    <location>
        <begin position="399"/>
        <end position="422"/>
    </location>
</feature>
<protein>
    <submittedName>
        <fullName evidence="8">Major Facilitator Superfamily protein</fullName>
    </submittedName>
</protein>
<dbReference type="GO" id="GO:0005886">
    <property type="term" value="C:plasma membrane"/>
    <property type="evidence" value="ECO:0007669"/>
    <property type="project" value="UniProtKB-SubCell"/>
</dbReference>
<dbReference type="Gene3D" id="1.20.1250.20">
    <property type="entry name" value="MFS general substrate transporter like domains"/>
    <property type="match status" value="1"/>
</dbReference>
<dbReference type="PROSITE" id="PS50850">
    <property type="entry name" value="MFS"/>
    <property type="match status" value="1"/>
</dbReference>
<reference evidence="9" key="1">
    <citation type="submission" date="2016-10" db="EMBL/GenBank/DDBJ databases">
        <authorList>
            <person name="Varghese N."/>
            <person name="Submissions S."/>
        </authorList>
    </citation>
    <scope>NUCLEOTIDE SEQUENCE [LARGE SCALE GENOMIC DNA]</scope>
    <source>
        <strain evidence="9">IMMIB L-1606</strain>
    </source>
</reference>
<dbReference type="InterPro" id="IPR036259">
    <property type="entry name" value="MFS_trans_sf"/>
</dbReference>
<evidence type="ECO:0000256" key="6">
    <source>
        <dbReference type="SAM" id="Phobius"/>
    </source>
</evidence>
<evidence type="ECO:0000256" key="2">
    <source>
        <dbReference type="ARBA" id="ARBA00022692"/>
    </source>
</evidence>
<evidence type="ECO:0000256" key="4">
    <source>
        <dbReference type="ARBA" id="ARBA00023136"/>
    </source>
</evidence>
<dbReference type="InterPro" id="IPR011701">
    <property type="entry name" value="MFS"/>
</dbReference>
<comment type="subcellular location">
    <subcellularLocation>
        <location evidence="1">Cell membrane</location>
        <topology evidence="1">Multi-pass membrane protein</topology>
    </subcellularLocation>
</comment>
<evidence type="ECO:0000313" key="9">
    <source>
        <dbReference type="Proteomes" id="UP000198751"/>
    </source>
</evidence>
<feature type="transmembrane region" description="Helical" evidence="6">
    <location>
        <begin position="341"/>
        <end position="363"/>
    </location>
</feature>
<feature type="transmembrane region" description="Helical" evidence="6">
    <location>
        <begin position="21"/>
        <end position="45"/>
    </location>
</feature>
<dbReference type="AlphaFoldDB" id="A0A1H1U3B1"/>
<feature type="domain" description="Major facilitator superfamily (MFS) profile" evidence="7">
    <location>
        <begin position="21"/>
        <end position="498"/>
    </location>
</feature>
<dbReference type="EMBL" id="LT629779">
    <property type="protein sequence ID" value="SDS66399.1"/>
    <property type="molecule type" value="Genomic_DNA"/>
</dbReference>
<evidence type="ECO:0000259" key="7">
    <source>
        <dbReference type="PROSITE" id="PS50850"/>
    </source>
</evidence>
<dbReference type="GO" id="GO:0022857">
    <property type="term" value="F:transmembrane transporter activity"/>
    <property type="evidence" value="ECO:0007669"/>
    <property type="project" value="InterPro"/>
</dbReference>
<feature type="transmembrane region" description="Helical" evidence="6">
    <location>
        <begin position="145"/>
        <end position="167"/>
    </location>
</feature>
<dbReference type="Gene3D" id="1.20.1720.10">
    <property type="entry name" value="Multidrug resistance protein D"/>
    <property type="match status" value="1"/>
</dbReference>
<keyword evidence="2 6" id="KW-0812">Transmembrane</keyword>